<feature type="signal peptide" evidence="1">
    <location>
        <begin position="1"/>
        <end position="20"/>
    </location>
</feature>
<feature type="chain" id="PRO_5031501215" evidence="1">
    <location>
        <begin position="21"/>
        <end position="315"/>
    </location>
</feature>
<proteinExistence type="predicted"/>
<dbReference type="InterPro" id="IPR000073">
    <property type="entry name" value="AB_hydrolase_1"/>
</dbReference>
<comment type="caution">
    <text evidence="3">The sequence shown here is derived from an EMBL/GenBank/DDBJ whole genome shotgun (WGS) entry which is preliminary data.</text>
</comment>
<reference evidence="3 4" key="1">
    <citation type="submission" date="2020-08" db="EMBL/GenBank/DDBJ databases">
        <title>Genomic Encyclopedia of Type Strains, Phase IV (KMG-IV): sequencing the most valuable type-strain genomes for metagenomic binning, comparative biology and taxonomic classification.</title>
        <authorList>
            <person name="Goeker M."/>
        </authorList>
    </citation>
    <scope>NUCLEOTIDE SEQUENCE [LARGE SCALE GENOMIC DNA]</scope>
    <source>
        <strain evidence="3 4">DSM 27939</strain>
    </source>
</reference>
<dbReference type="PANTHER" id="PTHR43689">
    <property type="entry name" value="HYDROLASE"/>
    <property type="match status" value="1"/>
</dbReference>
<dbReference type="Pfam" id="PF12697">
    <property type="entry name" value="Abhydrolase_6"/>
    <property type="match status" value="1"/>
</dbReference>
<dbReference type="InterPro" id="IPR029058">
    <property type="entry name" value="AB_hydrolase_fold"/>
</dbReference>
<dbReference type="EMBL" id="JACHFL010000007">
    <property type="protein sequence ID" value="MBB5363762.1"/>
    <property type="molecule type" value="Genomic_DNA"/>
</dbReference>
<evidence type="ECO:0000313" key="4">
    <source>
        <dbReference type="Proteomes" id="UP000552709"/>
    </source>
</evidence>
<keyword evidence="4" id="KW-1185">Reference proteome</keyword>
<dbReference type="SUPFAM" id="SSF53474">
    <property type="entry name" value="alpha/beta-Hydrolases"/>
    <property type="match status" value="1"/>
</dbReference>
<evidence type="ECO:0000313" key="3">
    <source>
        <dbReference type="EMBL" id="MBB5363762.1"/>
    </source>
</evidence>
<gene>
    <name evidence="3" type="ORF">HNQ08_002869</name>
</gene>
<dbReference type="AlphaFoldDB" id="A0A7W8JV36"/>
<dbReference type="RefSeq" id="WP_184133264.1">
    <property type="nucleotide sequence ID" value="NZ_JACHFL010000007.1"/>
</dbReference>
<evidence type="ECO:0000256" key="1">
    <source>
        <dbReference type="SAM" id="SignalP"/>
    </source>
</evidence>
<protein>
    <submittedName>
        <fullName evidence="3">Pimeloyl-ACP methyl ester carboxylesterase</fullName>
    </submittedName>
</protein>
<sequence>MKRLSMLLGIALACSSLTNAQPVGDPSKLPLPDATLVSVNGANLAVRCDGAAHTGQPIVVLVAGQGVPAVSWVAPPPEEMQAAVMWRPPFGARQPVQPALAAITRTCVYDRPGLGSSGDLPDATPRTLTDAVNDLHTLLSTLSPDQPVVLVGHSVGGLIAFEYARAHGSRVAGLVLVDATHPDERQRLAWLFPPNAEREARLIAQHPEHLDVRAATSRGSDAVPTGTLGALPIAVLTRTNGMDAATARQFGVDGSPAMLARWRRDHWSLAVEYAAASSRGTLVSANDSGHFIGFDQPDLIVAAVQRLLEDRRTLP</sequence>
<organism evidence="3 4">
    <name type="scientific">Deinococcus humi</name>
    <dbReference type="NCBI Taxonomy" id="662880"/>
    <lineage>
        <taxon>Bacteria</taxon>
        <taxon>Thermotogati</taxon>
        <taxon>Deinococcota</taxon>
        <taxon>Deinococci</taxon>
        <taxon>Deinococcales</taxon>
        <taxon>Deinococcaceae</taxon>
        <taxon>Deinococcus</taxon>
    </lineage>
</organism>
<keyword evidence="1" id="KW-0732">Signal</keyword>
<name>A0A7W8JV36_9DEIO</name>
<dbReference type="PANTHER" id="PTHR43689:SF8">
    <property type="entry name" value="ALPHA_BETA-HYDROLASES SUPERFAMILY PROTEIN"/>
    <property type="match status" value="1"/>
</dbReference>
<feature type="domain" description="AB hydrolase-1" evidence="2">
    <location>
        <begin position="59"/>
        <end position="303"/>
    </location>
</feature>
<evidence type="ECO:0000259" key="2">
    <source>
        <dbReference type="Pfam" id="PF12697"/>
    </source>
</evidence>
<dbReference type="Gene3D" id="3.40.50.1820">
    <property type="entry name" value="alpha/beta hydrolase"/>
    <property type="match status" value="1"/>
</dbReference>
<accession>A0A7W8JV36</accession>
<dbReference type="Proteomes" id="UP000552709">
    <property type="component" value="Unassembled WGS sequence"/>
</dbReference>